<protein>
    <submittedName>
        <fullName evidence="2">Uncharacterized protein</fullName>
    </submittedName>
</protein>
<feature type="compositionally biased region" description="Low complexity" evidence="1">
    <location>
        <begin position="120"/>
        <end position="135"/>
    </location>
</feature>
<keyword evidence="3" id="KW-1185">Reference proteome</keyword>
<dbReference type="EMBL" id="FJOG01000003">
    <property type="protein sequence ID" value="CZR52920.1"/>
    <property type="molecule type" value="Genomic_DNA"/>
</dbReference>
<feature type="compositionally biased region" description="Basic residues" evidence="1">
    <location>
        <begin position="104"/>
        <end position="119"/>
    </location>
</feature>
<dbReference type="Proteomes" id="UP000184330">
    <property type="component" value="Unassembled WGS sequence"/>
</dbReference>
<feature type="region of interest" description="Disordered" evidence="1">
    <location>
        <begin position="67"/>
        <end position="142"/>
    </location>
</feature>
<organism evidence="2 3">
    <name type="scientific">Phialocephala subalpina</name>
    <dbReference type="NCBI Taxonomy" id="576137"/>
    <lineage>
        <taxon>Eukaryota</taxon>
        <taxon>Fungi</taxon>
        <taxon>Dikarya</taxon>
        <taxon>Ascomycota</taxon>
        <taxon>Pezizomycotina</taxon>
        <taxon>Leotiomycetes</taxon>
        <taxon>Helotiales</taxon>
        <taxon>Mollisiaceae</taxon>
        <taxon>Phialocephala</taxon>
        <taxon>Phialocephala fortinii species complex</taxon>
    </lineage>
</organism>
<gene>
    <name evidence="2" type="ORF">PAC_02797</name>
</gene>
<dbReference type="OrthoDB" id="3559338at2759"/>
<reference evidence="2 3" key="1">
    <citation type="submission" date="2016-03" db="EMBL/GenBank/DDBJ databases">
        <authorList>
            <person name="Ploux O."/>
        </authorList>
    </citation>
    <scope>NUCLEOTIDE SEQUENCE [LARGE SCALE GENOMIC DNA]</scope>
    <source>
        <strain evidence="2 3">UAMH 11012</strain>
    </source>
</reference>
<dbReference type="AlphaFoldDB" id="A0A1L7WJI9"/>
<evidence type="ECO:0000256" key="1">
    <source>
        <dbReference type="SAM" id="MobiDB-lite"/>
    </source>
</evidence>
<evidence type="ECO:0000313" key="3">
    <source>
        <dbReference type="Proteomes" id="UP000184330"/>
    </source>
</evidence>
<feature type="compositionally biased region" description="Polar residues" evidence="1">
    <location>
        <begin position="69"/>
        <end position="80"/>
    </location>
</feature>
<accession>A0A1L7WJI9</accession>
<sequence length="401" mass="44290">MTGYKRVFLGCWVSLDEQDRLCEVSLDSSTVEEISGPSDQQIDSIFQAFEIRREGEAPSNPIIILEDTPSVTVAPDTNTPPQSPPQRPEKRPRPDNYTGMTRRGSSRKKKVSSPRRRGGSRQNSSPEKIDSLNLSDDLDHNPVVSTDELVTTSGAATESASSIILSSLPEADTQLECLDQTCPLVACTNPVSTVEPTDSTSPNASGYALEVSQQASLDTPDRTISTYCPASHDSTIRSPSITSQTKYKPVSKETQELYLDGDAIPIMSGILQTGVKYHEKTADFQDGDCLVTKVFKGMGAIMKPPADLTAHFDLAVRNRVKLQLKREQASLESHQASNLWQETFRYNYVIKLAEANIRSYCRENTASAADASQTEAEAVKELVDVVSKRKSEENYRKYHRF</sequence>
<evidence type="ECO:0000313" key="2">
    <source>
        <dbReference type="EMBL" id="CZR52920.1"/>
    </source>
</evidence>
<proteinExistence type="predicted"/>
<name>A0A1L7WJI9_9HELO</name>